<keyword evidence="1" id="KW-0472">Membrane</keyword>
<feature type="transmembrane region" description="Helical" evidence="1">
    <location>
        <begin position="6"/>
        <end position="27"/>
    </location>
</feature>
<dbReference type="RefSeq" id="WP_126073292.1">
    <property type="nucleotide sequence ID" value="NZ_CP051166.1"/>
</dbReference>
<keyword evidence="1" id="KW-1133">Transmembrane helix</keyword>
<reference evidence="2 3" key="1">
    <citation type="submission" date="2018-12" db="EMBL/GenBank/DDBJ databases">
        <authorList>
            <person name="Yang E."/>
        </authorList>
    </citation>
    <scope>NUCLEOTIDE SEQUENCE [LARGE SCALE GENOMIC DNA]</scope>
    <source>
        <strain evidence="2 3">SOD</strain>
    </source>
</reference>
<dbReference type="AlphaFoldDB" id="A0A430HQY1"/>
<gene>
    <name evidence="2" type="ORF">EJB06_07030</name>
</gene>
<protein>
    <submittedName>
        <fullName evidence="2">DUF1304 domain-containing protein</fullName>
    </submittedName>
</protein>
<accession>A0A430HQY1</accession>
<feature type="transmembrane region" description="Helical" evidence="1">
    <location>
        <begin position="102"/>
        <end position="119"/>
    </location>
</feature>
<feature type="transmembrane region" description="Helical" evidence="1">
    <location>
        <begin position="74"/>
        <end position="95"/>
    </location>
</feature>
<feature type="transmembrane region" description="Helical" evidence="1">
    <location>
        <begin position="48"/>
        <end position="68"/>
    </location>
</feature>
<dbReference type="Pfam" id="PF06993">
    <property type="entry name" value="DUF1304"/>
    <property type="match status" value="1"/>
</dbReference>
<dbReference type="EMBL" id="RXLQ01000003">
    <property type="protein sequence ID" value="RSZ59930.1"/>
    <property type="molecule type" value="Genomic_DNA"/>
</dbReference>
<dbReference type="InterPro" id="IPR009732">
    <property type="entry name" value="DUF1304"/>
</dbReference>
<name>A0A430HQY1_9BURK</name>
<dbReference type="OrthoDB" id="9803832at2"/>
<proteinExistence type="predicted"/>
<evidence type="ECO:0000313" key="2">
    <source>
        <dbReference type="EMBL" id="RSZ59930.1"/>
    </source>
</evidence>
<dbReference type="Proteomes" id="UP000278085">
    <property type="component" value="Unassembled WGS sequence"/>
</dbReference>
<evidence type="ECO:0000256" key="1">
    <source>
        <dbReference type="SAM" id="Phobius"/>
    </source>
</evidence>
<dbReference type="PANTHER" id="PTHR38446:SF1">
    <property type="entry name" value="BLL0914 PROTEIN"/>
    <property type="match status" value="1"/>
</dbReference>
<dbReference type="PANTHER" id="PTHR38446">
    <property type="entry name" value="BLL0914 PROTEIN"/>
    <property type="match status" value="1"/>
</dbReference>
<keyword evidence="3" id="KW-1185">Reference proteome</keyword>
<comment type="caution">
    <text evidence="2">The sequence shown here is derived from an EMBL/GenBank/DDBJ whole genome shotgun (WGS) entry which is preliminary data.</text>
</comment>
<organism evidence="2 3">
    <name type="scientific">Massilia atriviolacea</name>
    <dbReference type="NCBI Taxonomy" id="2495579"/>
    <lineage>
        <taxon>Bacteria</taxon>
        <taxon>Pseudomonadati</taxon>
        <taxon>Pseudomonadota</taxon>
        <taxon>Betaproteobacteria</taxon>
        <taxon>Burkholderiales</taxon>
        <taxon>Oxalobacteraceae</taxon>
        <taxon>Telluria group</taxon>
        <taxon>Massilia</taxon>
    </lineage>
</organism>
<evidence type="ECO:0000313" key="3">
    <source>
        <dbReference type="Proteomes" id="UP000278085"/>
    </source>
</evidence>
<keyword evidence="1" id="KW-0812">Transmembrane</keyword>
<sequence>MAIAAQVLIALILLAHVYFVLLETVLFKTRGRRVFGLSAEKAEIMAPAMSNQGCYNGFLVAALAVGLLHPDPAIARAFVVYGLACIMVAGVWGALTVKKTILFIQTVPAAIALALYFFSH</sequence>